<dbReference type="Proteomes" id="UP000887574">
    <property type="component" value="Unplaced"/>
</dbReference>
<proteinExistence type="predicted"/>
<protein>
    <submittedName>
        <fullName evidence="4">ELMO domain-containing protein</fullName>
    </submittedName>
</protein>
<keyword evidence="3" id="KW-1185">Reference proteome</keyword>
<evidence type="ECO:0000256" key="1">
    <source>
        <dbReference type="ARBA" id="ARBA00024863"/>
    </source>
</evidence>
<dbReference type="Pfam" id="PF11841">
    <property type="entry name" value="ELMO_ARM"/>
    <property type="match status" value="1"/>
</dbReference>
<dbReference type="PROSITE" id="PS51335">
    <property type="entry name" value="ELMO"/>
    <property type="match status" value="1"/>
</dbReference>
<sequence>MSNFHTSAKVLNFIDTRPKDNVIKGAIQLDPQIHKFLTNNGNTGAIRLEPAVDKSLPTSTFATFDKLEDNLSDFINRLSIQLGQPAQNDPPSGSNAYGLMFEDGRRFVTEENKHLVPQGFMLILTASPKNYAQTFLSNLNVMEDPAKQSSPHTQSLLTMFVSLSADIAFSNALRLNKGIEKLISVIERGVFESSVTILCQLLQIFLVLMGHEGLFDWDLDISNKFVEKISVYVNGRSKIEDNVSLFLSLNIIINVVNKCSLLITTIKEEVKFESLIRHLINSDERILLSVLSLMNLIHISSNNEEKQGIVKVLHSKPFVSAIEIAIDRECKCPDQRVREQLIKIQAILFEELRNLVIRLPTEQEVKSIMEVRPSKFDFSNANLNGEPGDHNQPSFEVLSADTEHFKKLVQQIPPGSLALCAILEYIRPEANKSTNVRFNEIQIENPLRNSVWPIVMAQLSNFLILALKIHINDKTTKDNTNDFLQLILKLERPFHELFGVLVELFHRTWREMHANVDDLDKVLSVVQDQLERAISFNPGSLEELDKIFHKKFSYFYMQKIWERERIEQEELELNSTTIQSLRDHLRPNIEELVLCRKKNFLKRGLVFNKFTLAAKHTQTAKELPPQRWFWRLEENERHLCYTDCSINAGKTENDTSSIKKVSIHSIRKIVYGSEYSNRLSQQFGIKLSKKSQSSSLLRCGLCIELHDDSEQFHLTTNDESHLNMFIEGLQCLMTPQATLQTPAIKAEVERLLNLEVRVRLLDVPVNATADLPVPELPIDFSWIPNFEMMTC</sequence>
<evidence type="ECO:0000313" key="4">
    <source>
        <dbReference type="WBParaSite" id="jg14824"/>
    </source>
</evidence>
<dbReference type="InterPro" id="IPR024574">
    <property type="entry name" value="ELMO_ARM"/>
</dbReference>
<feature type="domain" description="ELMO" evidence="2">
    <location>
        <begin position="344"/>
        <end position="534"/>
    </location>
</feature>
<dbReference type="AlphaFoldDB" id="A0A915D2T4"/>
<name>A0A915D2T4_9BILA</name>
<evidence type="ECO:0000259" key="2">
    <source>
        <dbReference type="PROSITE" id="PS51335"/>
    </source>
</evidence>
<reference evidence="4" key="1">
    <citation type="submission" date="2022-11" db="UniProtKB">
        <authorList>
            <consortium name="WormBaseParasite"/>
        </authorList>
    </citation>
    <scope>IDENTIFICATION</scope>
</reference>
<dbReference type="WBParaSite" id="jg14824">
    <property type="protein sequence ID" value="jg14824"/>
    <property type="gene ID" value="jg14824"/>
</dbReference>
<dbReference type="InterPro" id="IPR001849">
    <property type="entry name" value="PH_domain"/>
</dbReference>
<accession>A0A915D2T4</accession>
<comment type="function">
    <text evidence="1">Involved in cytoskeletal rearrangements required for phagocytosis of apoptotic cells and cell motility. Acts in association with DOCK1 and CRK. Was initially proposed to be required in complex with DOCK1 to activate Rac Rho small GTPases. May enhance the guanine nucleotide exchange factor (GEF) activity of DOCK1.</text>
</comment>
<organism evidence="3 4">
    <name type="scientific">Ditylenchus dipsaci</name>
    <dbReference type="NCBI Taxonomy" id="166011"/>
    <lineage>
        <taxon>Eukaryota</taxon>
        <taxon>Metazoa</taxon>
        <taxon>Ecdysozoa</taxon>
        <taxon>Nematoda</taxon>
        <taxon>Chromadorea</taxon>
        <taxon>Rhabditida</taxon>
        <taxon>Tylenchina</taxon>
        <taxon>Tylenchomorpha</taxon>
        <taxon>Sphaerularioidea</taxon>
        <taxon>Anguinidae</taxon>
        <taxon>Anguininae</taxon>
        <taxon>Ditylenchus</taxon>
    </lineage>
</organism>
<evidence type="ECO:0000313" key="3">
    <source>
        <dbReference type="Proteomes" id="UP000887574"/>
    </source>
</evidence>
<dbReference type="InterPro" id="IPR011993">
    <property type="entry name" value="PH-like_dom_sf"/>
</dbReference>
<dbReference type="InterPro" id="IPR006816">
    <property type="entry name" value="ELMO_dom"/>
</dbReference>
<dbReference type="Gene3D" id="2.30.29.30">
    <property type="entry name" value="Pleckstrin-homology domain (PH domain)/Phosphotyrosine-binding domain (PTB)"/>
    <property type="match status" value="1"/>
</dbReference>
<dbReference type="Pfam" id="PF04727">
    <property type="entry name" value="ELMO_CED12"/>
    <property type="match status" value="1"/>
</dbReference>
<dbReference type="Pfam" id="PF16457">
    <property type="entry name" value="PH_12"/>
    <property type="match status" value="1"/>
</dbReference>